<keyword evidence="11" id="KW-0732">Signal</keyword>
<dbReference type="PROSITE" id="PS50998">
    <property type="entry name" value="GLA_2"/>
    <property type="match status" value="1"/>
</dbReference>
<evidence type="ECO:0000256" key="9">
    <source>
        <dbReference type="ARBA" id="ARBA00030150"/>
    </source>
</evidence>
<dbReference type="GO" id="GO:0008147">
    <property type="term" value="F:structural constituent of bone"/>
    <property type="evidence" value="ECO:0007669"/>
    <property type="project" value="TreeGrafter"/>
</dbReference>
<evidence type="ECO:0000256" key="4">
    <source>
        <dbReference type="ARBA" id="ARBA00022525"/>
    </source>
</evidence>
<dbReference type="Pfam" id="PF25890">
    <property type="entry name" value="BGLAP_C"/>
    <property type="match status" value="1"/>
</dbReference>
<feature type="chain" id="PRO_5034356070" description="Bone Gla protein" evidence="11">
    <location>
        <begin position="26"/>
        <end position="102"/>
    </location>
</feature>
<dbReference type="InterPro" id="IPR000294">
    <property type="entry name" value="GLA_domain"/>
</dbReference>
<dbReference type="Ensembl" id="ENSAMXT00005008943.1">
    <property type="protein sequence ID" value="ENSAMXP00005007965.1"/>
    <property type="gene ID" value="ENSAMXG00005004697.1"/>
</dbReference>
<keyword evidence="5" id="KW-0091">Biomineralization</keyword>
<evidence type="ECO:0000256" key="3">
    <source>
        <dbReference type="ARBA" id="ARBA00022479"/>
    </source>
</evidence>
<accession>A0A8B9H6E7</accession>
<evidence type="ECO:0000259" key="12">
    <source>
        <dbReference type="PROSITE" id="PS50998"/>
    </source>
</evidence>
<dbReference type="GO" id="GO:0032571">
    <property type="term" value="P:response to vitamin K"/>
    <property type="evidence" value="ECO:0007669"/>
    <property type="project" value="InterPro"/>
</dbReference>
<organism evidence="13 14">
    <name type="scientific">Astyanax mexicanus</name>
    <name type="common">Blind cave fish</name>
    <name type="synonym">Astyanax fasciatus mexicanus</name>
    <dbReference type="NCBI Taxonomy" id="7994"/>
    <lineage>
        <taxon>Eukaryota</taxon>
        <taxon>Metazoa</taxon>
        <taxon>Chordata</taxon>
        <taxon>Craniata</taxon>
        <taxon>Vertebrata</taxon>
        <taxon>Euteleostomi</taxon>
        <taxon>Actinopterygii</taxon>
        <taxon>Neopterygii</taxon>
        <taxon>Teleostei</taxon>
        <taxon>Ostariophysi</taxon>
        <taxon>Characiformes</taxon>
        <taxon>Characoidei</taxon>
        <taxon>Acestrorhamphidae</taxon>
        <taxon>Acestrorhamphinae</taxon>
        <taxon>Astyanax</taxon>
    </lineage>
</organism>
<evidence type="ECO:0000256" key="1">
    <source>
        <dbReference type="ARBA" id="ARBA00004613"/>
    </source>
</evidence>
<evidence type="ECO:0000313" key="13">
    <source>
        <dbReference type="Ensembl" id="ENSAMXP00005007965.1"/>
    </source>
</evidence>
<feature type="domain" description="Gla" evidence="12">
    <location>
        <begin position="52"/>
        <end position="98"/>
    </location>
</feature>
<dbReference type="PANTHER" id="PTHR14235:SF0">
    <property type="entry name" value="OSTEOCALCIN"/>
    <property type="match status" value="1"/>
</dbReference>
<evidence type="ECO:0000256" key="6">
    <source>
        <dbReference type="ARBA" id="ARBA00022723"/>
    </source>
</evidence>
<dbReference type="InterPro" id="IPR039176">
    <property type="entry name" value="Osteocalcin"/>
</dbReference>
<dbReference type="AlphaFoldDB" id="A0A8B9H6E7"/>
<dbReference type="GO" id="GO:0046848">
    <property type="term" value="F:hydroxyapatite binding"/>
    <property type="evidence" value="ECO:0007669"/>
    <property type="project" value="TreeGrafter"/>
</dbReference>
<reference evidence="13" key="1">
    <citation type="submission" date="2025-08" db="UniProtKB">
        <authorList>
            <consortium name="Ensembl"/>
        </authorList>
    </citation>
    <scope>IDENTIFICATION</scope>
</reference>
<name>A0A8B9H6E7_ASTMX</name>
<dbReference type="PROSITE" id="PS00011">
    <property type="entry name" value="GLA_1"/>
    <property type="match status" value="1"/>
</dbReference>
<dbReference type="GO" id="GO:0001649">
    <property type="term" value="P:osteoblast differentiation"/>
    <property type="evidence" value="ECO:0007669"/>
    <property type="project" value="TreeGrafter"/>
</dbReference>
<comment type="similarity">
    <text evidence="2">Belongs to the osteocalcin/matrix Gla protein family.</text>
</comment>
<dbReference type="PANTHER" id="PTHR14235">
    <property type="entry name" value="OSTEOCALCIN"/>
    <property type="match status" value="1"/>
</dbReference>
<dbReference type="Proteomes" id="UP000694621">
    <property type="component" value="Unplaced"/>
</dbReference>
<dbReference type="GO" id="GO:0060348">
    <property type="term" value="P:bone development"/>
    <property type="evidence" value="ECO:0007669"/>
    <property type="project" value="InterPro"/>
</dbReference>
<evidence type="ECO:0000256" key="2">
    <source>
        <dbReference type="ARBA" id="ARBA00008850"/>
    </source>
</evidence>
<feature type="signal peptide" evidence="11">
    <location>
        <begin position="1"/>
        <end position="25"/>
    </location>
</feature>
<sequence length="102" mass="10882">PNFINCVICVCVCVCVCVCASGADSDTKSVSVGDSPSEEGVFVKRDLASVVVRQKRAGAADLTQVQLESLREVCELNLACEHMMDTEGIIAAYTAYYGPIPF</sequence>
<dbReference type="GO" id="GO:1900076">
    <property type="term" value="P:regulation of cellular response to insulin stimulus"/>
    <property type="evidence" value="ECO:0007669"/>
    <property type="project" value="InterPro"/>
</dbReference>
<evidence type="ECO:0000256" key="10">
    <source>
        <dbReference type="ARBA" id="ARBA00033350"/>
    </source>
</evidence>
<evidence type="ECO:0000313" key="14">
    <source>
        <dbReference type="Proteomes" id="UP000694621"/>
    </source>
</evidence>
<dbReference type="SMART" id="SM00069">
    <property type="entry name" value="GLA"/>
    <property type="match status" value="1"/>
</dbReference>
<dbReference type="GO" id="GO:0005576">
    <property type="term" value="C:extracellular region"/>
    <property type="evidence" value="ECO:0007669"/>
    <property type="project" value="UniProtKB-SubCell"/>
</dbReference>
<dbReference type="InterPro" id="IPR035972">
    <property type="entry name" value="GLA-like_dom_SF"/>
</dbReference>
<comment type="subcellular location">
    <subcellularLocation>
        <location evidence="1">Secreted</location>
    </subcellularLocation>
</comment>
<evidence type="ECO:0000256" key="8">
    <source>
        <dbReference type="ARBA" id="ARBA00023157"/>
    </source>
</evidence>
<dbReference type="SUPFAM" id="SSF57630">
    <property type="entry name" value="GLA-domain"/>
    <property type="match status" value="1"/>
</dbReference>
<evidence type="ECO:0000256" key="5">
    <source>
        <dbReference type="ARBA" id="ARBA00022591"/>
    </source>
</evidence>
<keyword evidence="6" id="KW-0479">Metal-binding</keyword>
<keyword evidence="8" id="KW-1015">Disulfide bond</keyword>
<evidence type="ECO:0000256" key="11">
    <source>
        <dbReference type="SAM" id="SignalP"/>
    </source>
</evidence>
<keyword evidence="4" id="KW-0964">Secreted</keyword>
<dbReference type="GO" id="GO:0031214">
    <property type="term" value="P:biomineral tissue development"/>
    <property type="evidence" value="ECO:0007669"/>
    <property type="project" value="UniProtKB-KW"/>
</dbReference>
<proteinExistence type="inferred from homology"/>
<evidence type="ECO:0000256" key="7">
    <source>
        <dbReference type="ARBA" id="ARBA00022837"/>
    </source>
</evidence>
<keyword evidence="7" id="KW-0106">Calcium</keyword>
<keyword evidence="3" id="KW-0301">Gamma-carboxyglutamic acid</keyword>
<protein>
    <recommendedName>
        <fullName evidence="9">Bone Gla protein</fullName>
    </recommendedName>
    <alternativeName>
        <fullName evidence="10">Gamma-carboxyglutamic acid-containing protein</fullName>
    </alternativeName>
</protein>
<dbReference type="InterPro" id="IPR058704">
    <property type="entry name" value="BGLAP-like_C"/>
</dbReference>
<dbReference type="GO" id="GO:0005509">
    <property type="term" value="F:calcium ion binding"/>
    <property type="evidence" value="ECO:0007669"/>
    <property type="project" value="InterPro"/>
</dbReference>